<keyword evidence="3" id="KW-0238">DNA-binding</keyword>
<dbReference type="AlphaFoldDB" id="A0A0E0IYQ2"/>
<dbReference type="FunFam" id="3.30.730.10:FF:000001">
    <property type="entry name" value="Ethylene-responsive transcription factor 2"/>
    <property type="match status" value="1"/>
</dbReference>
<proteinExistence type="predicted"/>
<dbReference type="EnsemblPlants" id="ONIVA11G04340.1">
    <property type="protein sequence ID" value="ONIVA11G04340.1"/>
    <property type="gene ID" value="ONIVA11G04340"/>
</dbReference>
<dbReference type="InterPro" id="IPR001471">
    <property type="entry name" value="AP2/ERF_dom"/>
</dbReference>
<accession>A0A0E0IYQ2</accession>
<dbReference type="Pfam" id="PF00847">
    <property type="entry name" value="AP2"/>
    <property type="match status" value="1"/>
</dbReference>
<evidence type="ECO:0000259" key="7">
    <source>
        <dbReference type="PROSITE" id="PS51032"/>
    </source>
</evidence>
<evidence type="ECO:0000256" key="1">
    <source>
        <dbReference type="ARBA" id="ARBA00004123"/>
    </source>
</evidence>
<dbReference type="Gene3D" id="3.30.730.10">
    <property type="entry name" value="AP2/ERF domain"/>
    <property type="match status" value="1"/>
</dbReference>
<dbReference type="OMA" id="GEPPRFF"/>
<dbReference type="SMART" id="SM00380">
    <property type="entry name" value="AP2"/>
    <property type="match status" value="1"/>
</dbReference>
<feature type="domain" description="AP2/ERF" evidence="7">
    <location>
        <begin position="130"/>
        <end position="187"/>
    </location>
</feature>
<dbReference type="GO" id="GO:0003700">
    <property type="term" value="F:DNA-binding transcription factor activity"/>
    <property type="evidence" value="ECO:0007669"/>
    <property type="project" value="InterPro"/>
</dbReference>
<dbReference type="PRINTS" id="PR00367">
    <property type="entry name" value="ETHRSPELEMNT"/>
</dbReference>
<dbReference type="Proteomes" id="UP000006591">
    <property type="component" value="Chromosome 11"/>
</dbReference>
<dbReference type="PANTHER" id="PTHR31190">
    <property type="entry name" value="DNA-BINDING DOMAIN"/>
    <property type="match status" value="1"/>
</dbReference>
<evidence type="ECO:0000313" key="9">
    <source>
        <dbReference type="Proteomes" id="UP000006591"/>
    </source>
</evidence>
<dbReference type="PANTHER" id="PTHR31190:SF421">
    <property type="entry name" value="ETHYLENE-RESPONSIVE TRANSCRIPTION FACTOR ERF110"/>
    <property type="match status" value="1"/>
</dbReference>
<dbReference type="GO" id="GO:0005634">
    <property type="term" value="C:nucleus"/>
    <property type="evidence" value="ECO:0007669"/>
    <property type="project" value="UniProtKB-SubCell"/>
</dbReference>
<keyword evidence="9" id="KW-1185">Reference proteome</keyword>
<evidence type="ECO:0000313" key="8">
    <source>
        <dbReference type="EnsemblPlants" id="ONIVA11G04340.1"/>
    </source>
</evidence>
<feature type="region of interest" description="Disordered" evidence="6">
    <location>
        <begin position="99"/>
        <end position="134"/>
    </location>
</feature>
<dbReference type="InterPro" id="IPR016177">
    <property type="entry name" value="DNA-bd_dom_sf"/>
</dbReference>
<keyword evidence="5" id="KW-0539">Nucleus</keyword>
<keyword evidence="2" id="KW-0805">Transcription regulation</keyword>
<dbReference type="Gramene" id="ONIVA11G04340.1">
    <property type="protein sequence ID" value="ONIVA11G04340.1"/>
    <property type="gene ID" value="ONIVA11G04340"/>
</dbReference>
<comment type="subcellular location">
    <subcellularLocation>
        <location evidence="1">Nucleus</location>
    </subcellularLocation>
</comment>
<reference evidence="8" key="2">
    <citation type="submission" date="2018-04" db="EMBL/GenBank/DDBJ databases">
        <title>OnivRS2 (Oryza nivara Reference Sequence Version 2).</title>
        <authorList>
            <person name="Zhang J."/>
            <person name="Kudrna D."/>
            <person name="Lee S."/>
            <person name="Talag J."/>
            <person name="Rajasekar S."/>
            <person name="Welchert J."/>
            <person name="Hsing Y.-I."/>
            <person name="Wing R.A."/>
        </authorList>
    </citation>
    <scope>NUCLEOTIDE SEQUENCE [LARGE SCALE GENOMIC DNA]</scope>
    <source>
        <strain evidence="8">SL10</strain>
    </source>
</reference>
<evidence type="ECO:0000256" key="3">
    <source>
        <dbReference type="ARBA" id="ARBA00023125"/>
    </source>
</evidence>
<name>A0A0E0IYQ2_ORYNI</name>
<evidence type="ECO:0000256" key="5">
    <source>
        <dbReference type="ARBA" id="ARBA00023242"/>
    </source>
</evidence>
<feature type="compositionally biased region" description="Gly residues" evidence="6">
    <location>
        <begin position="287"/>
        <end position="296"/>
    </location>
</feature>
<feature type="region of interest" description="Disordered" evidence="6">
    <location>
        <begin position="274"/>
        <end position="318"/>
    </location>
</feature>
<organism evidence="8">
    <name type="scientific">Oryza nivara</name>
    <name type="common">Indian wild rice</name>
    <name type="synonym">Oryza sativa f. spontanea</name>
    <dbReference type="NCBI Taxonomy" id="4536"/>
    <lineage>
        <taxon>Eukaryota</taxon>
        <taxon>Viridiplantae</taxon>
        <taxon>Streptophyta</taxon>
        <taxon>Embryophyta</taxon>
        <taxon>Tracheophyta</taxon>
        <taxon>Spermatophyta</taxon>
        <taxon>Magnoliopsida</taxon>
        <taxon>Liliopsida</taxon>
        <taxon>Poales</taxon>
        <taxon>Poaceae</taxon>
        <taxon>BOP clade</taxon>
        <taxon>Oryzoideae</taxon>
        <taxon>Oryzeae</taxon>
        <taxon>Oryzinae</taxon>
        <taxon>Oryza</taxon>
    </lineage>
</organism>
<keyword evidence="4" id="KW-0804">Transcription</keyword>
<evidence type="ECO:0000256" key="6">
    <source>
        <dbReference type="SAM" id="MobiDB-lite"/>
    </source>
</evidence>
<dbReference type="eggNOG" id="ENOG502QV3S">
    <property type="taxonomic scope" value="Eukaryota"/>
</dbReference>
<feature type="compositionally biased region" description="Pro residues" evidence="6">
    <location>
        <begin position="193"/>
        <end position="207"/>
    </location>
</feature>
<dbReference type="HOGENOM" id="CLU_042594_2_1_1"/>
<dbReference type="GO" id="GO:0003677">
    <property type="term" value="F:DNA binding"/>
    <property type="evidence" value="ECO:0007669"/>
    <property type="project" value="UniProtKB-KW"/>
</dbReference>
<dbReference type="GO" id="GO:0009873">
    <property type="term" value="P:ethylene-activated signaling pathway"/>
    <property type="evidence" value="ECO:0007669"/>
    <property type="project" value="InterPro"/>
</dbReference>
<feature type="compositionally biased region" description="Low complexity" evidence="6">
    <location>
        <begin position="247"/>
        <end position="260"/>
    </location>
</feature>
<dbReference type="InterPro" id="IPR044808">
    <property type="entry name" value="ERF_plant"/>
</dbReference>
<reference evidence="8" key="1">
    <citation type="submission" date="2015-04" db="UniProtKB">
        <authorList>
            <consortium name="EnsemblPlants"/>
        </authorList>
    </citation>
    <scope>IDENTIFICATION</scope>
    <source>
        <strain evidence="8">SL10</strain>
    </source>
</reference>
<dbReference type="PROSITE" id="PS51032">
    <property type="entry name" value="AP2_ERF"/>
    <property type="match status" value="1"/>
</dbReference>
<dbReference type="CDD" id="cd00018">
    <property type="entry name" value="AP2"/>
    <property type="match status" value="1"/>
</dbReference>
<feature type="region of interest" description="Disordered" evidence="6">
    <location>
        <begin position="1"/>
        <end position="40"/>
    </location>
</feature>
<protein>
    <recommendedName>
        <fullName evidence="7">AP2/ERF domain-containing protein</fullName>
    </recommendedName>
</protein>
<dbReference type="STRING" id="4536.A0A0E0IYQ2"/>
<sequence length="318" mass="32415">MCGGGKVASPPGPRLPRLAGAGGEEEEEEAAAGMLSRHGQAREMSVMVSALARVVAGGGGGEAEEWWPPAYGAAPLPPSTSPASHEHAAAMAAGQYAPATSSAVASPREQASSPSSGDAAAGGGGGGRKRYRGVRQRPWGKWAAEIRDPVKAARVWLGTFDTAEAAARAYDDAALRFRGCRAKLNFPEDAALLPPPPPPPAPAPTPPQSQGMVGVGEEYSEYARFLQGAGEPPHFLEQIMEDSPRPSTAAGASSSSSGQSSFPLFYSFAGHELGGNEANLARPPESGGAGGDGGRGSSPPATWPGYGWGAPPPWDPSR</sequence>
<dbReference type="InterPro" id="IPR036955">
    <property type="entry name" value="AP2/ERF_dom_sf"/>
</dbReference>
<dbReference type="SUPFAM" id="SSF54171">
    <property type="entry name" value="DNA-binding domain"/>
    <property type="match status" value="1"/>
</dbReference>
<evidence type="ECO:0000256" key="2">
    <source>
        <dbReference type="ARBA" id="ARBA00023015"/>
    </source>
</evidence>
<feature type="region of interest" description="Disordered" evidence="6">
    <location>
        <begin position="188"/>
        <end position="260"/>
    </location>
</feature>
<evidence type="ECO:0000256" key="4">
    <source>
        <dbReference type="ARBA" id="ARBA00023163"/>
    </source>
</evidence>